<gene>
    <name evidence="2" type="ORF">ACOC_LOCUS2337</name>
</gene>
<dbReference type="OrthoDB" id="5849335at2759"/>
<evidence type="ECO:0000259" key="1">
    <source>
        <dbReference type="PROSITE" id="PS50878"/>
    </source>
</evidence>
<keyword evidence="3" id="KW-1185">Reference proteome</keyword>
<evidence type="ECO:0000313" key="2">
    <source>
        <dbReference type="EMBL" id="VDM53922.1"/>
    </source>
</evidence>
<evidence type="ECO:0000313" key="4">
    <source>
        <dbReference type="WBParaSite" id="ACOC_0000233601-mRNA-1"/>
    </source>
</evidence>
<dbReference type="InterPro" id="IPR000305">
    <property type="entry name" value="GIY-YIG_endonuc"/>
</dbReference>
<dbReference type="STRING" id="334426.A0A0R3PE81"/>
<dbReference type="InterPro" id="IPR058912">
    <property type="entry name" value="HTH_animal"/>
</dbReference>
<evidence type="ECO:0000313" key="3">
    <source>
        <dbReference type="Proteomes" id="UP000267027"/>
    </source>
</evidence>
<reference evidence="4" key="1">
    <citation type="submission" date="2017-02" db="UniProtKB">
        <authorList>
            <consortium name="WormBaseParasite"/>
        </authorList>
    </citation>
    <scope>IDENTIFICATION</scope>
</reference>
<dbReference type="WBParaSite" id="ACOC_0000233601-mRNA-1">
    <property type="protein sequence ID" value="ACOC_0000233601-mRNA-1"/>
    <property type="gene ID" value="ACOC_0000233601"/>
</dbReference>
<organism evidence="4">
    <name type="scientific">Angiostrongylus costaricensis</name>
    <name type="common">Nematode worm</name>
    <dbReference type="NCBI Taxonomy" id="334426"/>
    <lineage>
        <taxon>Eukaryota</taxon>
        <taxon>Metazoa</taxon>
        <taxon>Ecdysozoa</taxon>
        <taxon>Nematoda</taxon>
        <taxon>Chromadorea</taxon>
        <taxon>Rhabditida</taxon>
        <taxon>Rhabditina</taxon>
        <taxon>Rhabditomorpha</taxon>
        <taxon>Strongyloidea</taxon>
        <taxon>Metastrongylidae</taxon>
        <taxon>Angiostrongylus</taxon>
    </lineage>
</organism>
<reference evidence="2 3" key="2">
    <citation type="submission" date="2018-11" db="EMBL/GenBank/DDBJ databases">
        <authorList>
            <consortium name="Pathogen Informatics"/>
        </authorList>
    </citation>
    <scope>NUCLEOTIDE SEQUENCE [LARGE SCALE GENOMIC DNA]</scope>
    <source>
        <strain evidence="2 3">Costa Rica</strain>
    </source>
</reference>
<protein>
    <submittedName>
        <fullName evidence="4">Reverse transcriptase domain-containing protein</fullName>
    </submittedName>
</protein>
<dbReference type="Gene3D" id="3.40.1440.10">
    <property type="entry name" value="GIY-YIG endonuclease"/>
    <property type="match status" value="1"/>
</dbReference>
<dbReference type="EMBL" id="UYYA01000455">
    <property type="protein sequence ID" value="VDM53922.1"/>
    <property type="molecule type" value="Genomic_DNA"/>
</dbReference>
<dbReference type="InterPro" id="IPR000477">
    <property type="entry name" value="RT_dom"/>
</dbReference>
<dbReference type="Pfam" id="PF01541">
    <property type="entry name" value="GIY-YIG"/>
    <property type="match status" value="1"/>
</dbReference>
<dbReference type="CDD" id="cd10442">
    <property type="entry name" value="GIY-YIG_PLEs"/>
    <property type="match status" value="1"/>
</dbReference>
<dbReference type="PANTHER" id="PTHR21301:SF10">
    <property type="entry name" value="REVERSE TRANSCRIPTASE DOMAIN-CONTAINING PROTEIN"/>
    <property type="match status" value="1"/>
</dbReference>
<dbReference type="Pfam" id="PF26215">
    <property type="entry name" value="HTH_animal"/>
    <property type="match status" value="1"/>
</dbReference>
<dbReference type="OMA" id="WITSINQ"/>
<dbReference type="PANTHER" id="PTHR21301">
    <property type="entry name" value="REVERSE TRANSCRIPTASE"/>
    <property type="match status" value="1"/>
</dbReference>
<accession>A0A0R3PE81</accession>
<dbReference type="Proteomes" id="UP000267027">
    <property type="component" value="Unassembled WGS sequence"/>
</dbReference>
<proteinExistence type="predicted"/>
<dbReference type="PROSITE" id="PS50878">
    <property type="entry name" value="RT_POL"/>
    <property type="match status" value="1"/>
</dbReference>
<dbReference type="InterPro" id="IPR035901">
    <property type="entry name" value="GIY-YIG_endonuc_sf"/>
</dbReference>
<dbReference type="Pfam" id="PF00078">
    <property type="entry name" value="RVT_1"/>
    <property type="match status" value="1"/>
</dbReference>
<dbReference type="AlphaFoldDB" id="A0A0R3PE81"/>
<sequence length="437" mass="49831">MFLDRLHNARPNGAYVVESFDVTALYTNVSSNDSALQAINELLIQHEGAVNMYGFSIQQLMTLLKECLNCSIFRWSGRYYAQMRGLALGQRLAASLAIAFMSKVEAPVIDLGPLLYCRYIDDCLVICSTQEEIDRCFELLNTQSEYIKFTREKPKEDWLPFLNVQISLSENGYITKCYRKPSSKNILVHYLSSHPSRTKRALVRNMYRTATSVCTGRQQREESRNLARQIAIFNGYETVAPDRCRGNHRHTNDNSSDNKVPFILPFISNEVSAAIKRCLRRASLENSVTIIEIPPSNIRRQLVRNRLYDRLCATQNCIICPNGRDGDCMSSGTVYLISCKACGDEYVGETGRPLCVRTKEHLVGKRKPNTPLGTHRAQRHNGEDFEVGITIFAQESRTQARKTLEALWINSKNPKMNSREKCLIIMRDIGQYINLLF</sequence>
<name>A0A0R3PE81_ANGCS</name>
<feature type="domain" description="Reverse transcriptase" evidence="1">
    <location>
        <begin position="1"/>
        <end position="175"/>
    </location>
</feature>